<comment type="caution">
    <text evidence="8">The sequence shown here is derived from an EMBL/GenBank/DDBJ whole genome shotgun (WGS) entry which is preliminary data.</text>
</comment>
<evidence type="ECO:0000256" key="1">
    <source>
        <dbReference type="ARBA" id="ARBA00003343"/>
    </source>
</evidence>
<dbReference type="GeneID" id="92040343"/>
<proteinExistence type="inferred from homology"/>
<organism evidence="8 9">
    <name type="scientific">Apiospora hydei</name>
    <dbReference type="NCBI Taxonomy" id="1337664"/>
    <lineage>
        <taxon>Eukaryota</taxon>
        <taxon>Fungi</taxon>
        <taxon>Dikarya</taxon>
        <taxon>Ascomycota</taxon>
        <taxon>Pezizomycotina</taxon>
        <taxon>Sordariomycetes</taxon>
        <taxon>Xylariomycetidae</taxon>
        <taxon>Amphisphaeriales</taxon>
        <taxon>Apiosporaceae</taxon>
        <taxon>Apiospora</taxon>
    </lineage>
</organism>
<dbReference type="Proteomes" id="UP001433268">
    <property type="component" value="Unassembled WGS sequence"/>
</dbReference>
<feature type="region of interest" description="Disordered" evidence="7">
    <location>
        <begin position="318"/>
        <end position="349"/>
    </location>
</feature>
<dbReference type="InterPro" id="IPR042080">
    <property type="entry name" value="RNA_2'-PTrans_N"/>
</dbReference>
<evidence type="ECO:0000313" key="8">
    <source>
        <dbReference type="EMBL" id="KAK8088007.1"/>
    </source>
</evidence>
<dbReference type="InterPro" id="IPR042081">
    <property type="entry name" value="RNA_2'-PTrans_C"/>
</dbReference>
<dbReference type="PANTHER" id="PTHR12684:SF2">
    <property type="entry name" value="TRNA 2'-PHOSPHOTRANSFERASE 1"/>
    <property type="match status" value="1"/>
</dbReference>
<evidence type="ECO:0000256" key="6">
    <source>
        <dbReference type="ARBA" id="ARBA00047949"/>
    </source>
</evidence>
<protein>
    <recommendedName>
        <fullName evidence="3">2'-phosphotransferase</fullName>
        <ecNumber evidence="3">2.7.1.160</ecNumber>
    </recommendedName>
</protein>
<keyword evidence="4" id="KW-0808">Transferase</keyword>
<evidence type="ECO:0000256" key="3">
    <source>
        <dbReference type="ARBA" id="ARBA00012007"/>
    </source>
</evidence>
<comment type="catalytic activity">
    <reaction evidence="6">
        <text>2'-phospho-[ligated tRNA] + NAD(+) = mature tRNA + ADP-alpha-D-ribose 1'',2''-cyclic phosphate + nicotinamide</text>
        <dbReference type="Rhea" id="RHEA:23324"/>
        <dbReference type="Rhea" id="RHEA-COMP:11106"/>
        <dbReference type="Rhea" id="RHEA-COMP:11107"/>
        <dbReference type="ChEBI" id="CHEBI:17154"/>
        <dbReference type="ChEBI" id="CHEBI:57540"/>
        <dbReference type="ChEBI" id="CHEBI:76596"/>
        <dbReference type="ChEBI" id="CHEBI:82883"/>
        <dbReference type="ChEBI" id="CHEBI:85027"/>
        <dbReference type="EC" id="2.7.1.160"/>
    </reaction>
</comment>
<evidence type="ECO:0000313" key="9">
    <source>
        <dbReference type="Proteomes" id="UP001433268"/>
    </source>
</evidence>
<dbReference type="EC" id="2.7.1.160" evidence="3"/>
<comment type="similarity">
    <text evidence="2">Belongs to the KptA/TPT1 family.</text>
</comment>
<dbReference type="EMBL" id="JAQQWN010000004">
    <property type="protein sequence ID" value="KAK8088007.1"/>
    <property type="molecule type" value="Genomic_DNA"/>
</dbReference>
<name>A0ABR1WY32_9PEZI</name>
<accession>A0ABR1WY32</accession>
<evidence type="ECO:0000256" key="2">
    <source>
        <dbReference type="ARBA" id="ARBA00009836"/>
    </source>
</evidence>
<dbReference type="PANTHER" id="PTHR12684">
    <property type="entry name" value="PUTATIVE PHOSPHOTRANSFERASE"/>
    <property type="match status" value="1"/>
</dbReference>
<gene>
    <name evidence="8" type="ORF">PG997_002968</name>
</gene>
<comment type="function">
    <text evidence="1">Catalyzes the last step of tRNA splicing, the transfer of the splice junction 2'-phosphate from ligated tRNA to NAD to produce ADP-ribose 1''-2'' cyclic phosphate.</text>
</comment>
<feature type="compositionally biased region" description="Gly residues" evidence="7">
    <location>
        <begin position="23"/>
        <end position="32"/>
    </location>
</feature>
<feature type="region of interest" description="Disordered" evidence="7">
    <location>
        <begin position="191"/>
        <end position="243"/>
    </location>
</feature>
<dbReference type="SUPFAM" id="SSF56399">
    <property type="entry name" value="ADP-ribosylation"/>
    <property type="match status" value="2"/>
</dbReference>
<sequence>MADDGLIDDAAAERLENLALRGGRQGGGGGGRGGKRGKRGGGGGGHEPDREVLLSKALSALLRHKASDAGIEMNGEGFARLDQVFQWPRIRSLKPTLAEIQKVERDNAKKRFTLKPVSEADADSTDPKDWLIRANQGHSIELASEALHAPITLEAANVPDVVVHGTYFAFWPAIVESGGLKKMGRTHVHFGTGLPEDGNPTTAAAAASSGSGSGSGTKEPQVHEAGDEAAAAPAKEERGGKPKVISGMRADAEILMFVDVEASLRNGDMKWWLSSNGVVLTEGDENGCVPLKYFKEVRGRRQGVGQLWKDGEKVADLPEGITIRTPQGKDRQGGGRGGRGGGRGRGRGR</sequence>
<keyword evidence="5" id="KW-0520">NAD</keyword>
<dbReference type="Pfam" id="PF01885">
    <property type="entry name" value="PTS_2-RNA"/>
    <property type="match status" value="1"/>
</dbReference>
<reference evidence="8 9" key="1">
    <citation type="submission" date="2023-01" db="EMBL/GenBank/DDBJ databases">
        <title>Analysis of 21 Apiospora genomes using comparative genomics revels a genus with tremendous synthesis potential of carbohydrate active enzymes and secondary metabolites.</title>
        <authorList>
            <person name="Sorensen T."/>
        </authorList>
    </citation>
    <scope>NUCLEOTIDE SEQUENCE [LARGE SCALE GENOMIC DNA]</scope>
    <source>
        <strain evidence="8 9">CBS 114990</strain>
    </source>
</reference>
<evidence type="ECO:0000256" key="4">
    <source>
        <dbReference type="ARBA" id="ARBA00022679"/>
    </source>
</evidence>
<feature type="region of interest" description="Disordered" evidence="7">
    <location>
        <begin position="18"/>
        <end position="49"/>
    </location>
</feature>
<dbReference type="InterPro" id="IPR002745">
    <property type="entry name" value="Ptrans_KptA/Tpt1"/>
</dbReference>
<evidence type="ECO:0000256" key="5">
    <source>
        <dbReference type="ARBA" id="ARBA00023027"/>
    </source>
</evidence>
<evidence type="ECO:0000256" key="7">
    <source>
        <dbReference type="SAM" id="MobiDB-lite"/>
    </source>
</evidence>
<keyword evidence="9" id="KW-1185">Reference proteome</keyword>
<dbReference type="RefSeq" id="XP_066670901.1">
    <property type="nucleotide sequence ID" value="XM_066807283.1"/>
</dbReference>
<dbReference type="Gene3D" id="3.20.170.30">
    <property type="match status" value="2"/>
</dbReference>
<dbReference type="Gene3D" id="1.10.10.970">
    <property type="entry name" value="RNA 2'-phosphotransferase, Tpt1/KptA family, N-terminal domain"/>
    <property type="match status" value="1"/>
</dbReference>